<proteinExistence type="predicted"/>
<feature type="domain" description="Peptidase M15C" evidence="2">
    <location>
        <begin position="187"/>
        <end position="254"/>
    </location>
</feature>
<dbReference type="KEGG" id="cmah:C1I91_02075"/>
<dbReference type="Pfam" id="PF13539">
    <property type="entry name" value="Peptidase_M15_4"/>
    <property type="match status" value="1"/>
</dbReference>
<evidence type="ECO:0000313" key="4">
    <source>
        <dbReference type="Proteomes" id="UP000286268"/>
    </source>
</evidence>
<dbReference type="AlphaFoldDB" id="A0A3R5TD31"/>
<protein>
    <submittedName>
        <fullName evidence="3">Glycoside hydrolase</fullName>
    </submittedName>
</protein>
<dbReference type="InterPro" id="IPR039561">
    <property type="entry name" value="Peptidase_M15C"/>
</dbReference>
<accession>A0A3R5TD31</accession>
<dbReference type="SUPFAM" id="SSF55166">
    <property type="entry name" value="Hedgehog/DD-peptidase"/>
    <property type="match status" value="1"/>
</dbReference>
<sequence length="297" mass="34544">MRNRLLSVVLIICLLMPYKVQAKEQDDYVKTMKQDLLILMMAYPSYITGVEKSNDNVYIVMKSGKKIIYDDKRPKSFEQKLASPDLQDMLEQIYPLESIDKVVADKFDPGRMRVYELLHEVYGYGQAQIEKNLKSVAGGMRFNCQNNAADNLTIVIKNLNQLAKVNGKAASDIYPFNGTYNYRIIAGTGRLSPHAFGLAIDLNRDPRDYWQWASLEQGDKRIKGYTKEIPKIFEENNFVWGGKWRHFDVLHYEYRPEIIMKSRYFGKQSQKGEQWWSPVPLSDDNIKNYIDIIEKAL</sequence>
<feature type="signal peptide" evidence="1">
    <location>
        <begin position="1"/>
        <end position="22"/>
    </location>
</feature>
<dbReference type="Proteomes" id="UP000286268">
    <property type="component" value="Chromosome"/>
</dbReference>
<dbReference type="EMBL" id="CP025746">
    <property type="protein sequence ID" value="QAA30548.1"/>
    <property type="molecule type" value="Genomic_DNA"/>
</dbReference>
<reference evidence="3 4" key="1">
    <citation type="submission" date="2018-01" db="EMBL/GenBank/DDBJ databases">
        <title>Genome Sequencing and Assembly of Anaerobacter polyendosporus strain CT4.</title>
        <authorList>
            <person name="Tachaapaikoon C."/>
            <person name="Sutheeworapong S."/>
            <person name="Jenjaroenpun P."/>
            <person name="Wongsurawat T."/>
            <person name="Nookeaw I."/>
            <person name="Cheawchanlertfa P."/>
            <person name="Kosugi A."/>
            <person name="Cheevadhanarak S."/>
            <person name="Ratanakhanokchai K."/>
        </authorList>
    </citation>
    <scope>NUCLEOTIDE SEQUENCE [LARGE SCALE GENOMIC DNA]</scope>
    <source>
        <strain evidence="3 4">CT4</strain>
    </source>
</reference>
<evidence type="ECO:0000313" key="3">
    <source>
        <dbReference type="EMBL" id="QAA30548.1"/>
    </source>
</evidence>
<dbReference type="InterPro" id="IPR009045">
    <property type="entry name" value="Zn_M74/Hedgehog-like"/>
</dbReference>
<keyword evidence="1" id="KW-0732">Signal</keyword>
<dbReference type="RefSeq" id="WP_128210998.1">
    <property type="nucleotide sequence ID" value="NZ_CP025746.1"/>
</dbReference>
<keyword evidence="4" id="KW-1185">Reference proteome</keyword>
<feature type="chain" id="PRO_5018521157" evidence="1">
    <location>
        <begin position="23"/>
        <end position="297"/>
    </location>
</feature>
<dbReference type="Gene3D" id="3.30.1380.10">
    <property type="match status" value="1"/>
</dbReference>
<evidence type="ECO:0000259" key="2">
    <source>
        <dbReference type="Pfam" id="PF13539"/>
    </source>
</evidence>
<keyword evidence="3" id="KW-0378">Hydrolase</keyword>
<organism evidence="3 4">
    <name type="scientific">Clostridium manihotivorum</name>
    <dbReference type="NCBI Taxonomy" id="2320868"/>
    <lineage>
        <taxon>Bacteria</taxon>
        <taxon>Bacillati</taxon>
        <taxon>Bacillota</taxon>
        <taxon>Clostridia</taxon>
        <taxon>Eubacteriales</taxon>
        <taxon>Clostridiaceae</taxon>
        <taxon>Clostridium</taxon>
    </lineage>
</organism>
<name>A0A3R5TD31_9CLOT</name>
<dbReference type="GO" id="GO:0008233">
    <property type="term" value="F:peptidase activity"/>
    <property type="evidence" value="ECO:0007669"/>
    <property type="project" value="InterPro"/>
</dbReference>
<dbReference type="OrthoDB" id="9799970at2"/>
<evidence type="ECO:0000256" key="1">
    <source>
        <dbReference type="SAM" id="SignalP"/>
    </source>
</evidence>
<gene>
    <name evidence="3" type="ORF">C1I91_02075</name>
</gene>